<accession>A0A1Z5K0M7</accession>
<keyword evidence="9" id="KW-1185">Reference proteome</keyword>
<dbReference type="SUPFAM" id="SSF48173">
    <property type="entry name" value="Cryptochrome/photolyase FAD-binding domain"/>
    <property type="match status" value="1"/>
</dbReference>
<dbReference type="OrthoDB" id="435881at2759"/>
<dbReference type="InterPro" id="IPR036155">
    <property type="entry name" value="Crypto/Photolyase_N_sf"/>
</dbReference>
<dbReference type="InParanoid" id="A0A1Z5K0M7"/>
<comment type="caution">
    <text evidence="8">The sequence shown here is derived from an EMBL/GenBank/DDBJ whole genome shotgun (WGS) entry which is preliminary data.</text>
</comment>
<feature type="binding site" evidence="5">
    <location>
        <begin position="306"/>
        <end position="310"/>
    </location>
    <ligand>
        <name>FAD</name>
        <dbReference type="ChEBI" id="CHEBI:57692"/>
    </ligand>
</feature>
<evidence type="ECO:0000256" key="4">
    <source>
        <dbReference type="ARBA" id="ARBA00022991"/>
    </source>
</evidence>
<dbReference type="PANTHER" id="PTHR11455">
    <property type="entry name" value="CRYPTOCHROME"/>
    <property type="match status" value="1"/>
</dbReference>
<gene>
    <name evidence="8" type="ORF">FisN_11Lh288</name>
</gene>
<dbReference type="EMBL" id="BDSP01000140">
    <property type="protein sequence ID" value="GAX19840.1"/>
    <property type="molecule type" value="Genomic_DNA"/>
</dbReference>
<dbReference type="Gene3D" id="1.25.40.80">
    <property type="match status" value="1"/>
</dbReference>
<comment type="cofactor">
    <cofactor evidence="5">
        <name>FAD</name>
        <dbReference type="ChEBI" id="CHEBI:57692"/>
    </cofactor>
    <text evidence="5">Binds 1 FAD per subunit.</text>
</comment>
<reference evidence="8 9" key="1">
    <citation type="journal article" date="2015" name="Plant Cell">
        <title>Oil accumulation by the oleaginous diatom Fistulifera solaris as revealed by the genome and transcriptome.</title>
        <authorList>
            <person name="Tanaka T."/>
            <person name="Maeda Y."/>
            <person name="Veluchamy A."/>
            <person name="Tanaka M."/>
            <person name="Abida H."/>
            <person name="Marechal E."/>
            <person name="Bowler C."/>
            <person name="Muto M."/>
            <person name="Sunaga Y."/>
            <person name="Tanaka M."/>
            <person name="Yoshino T."/>
            <person name="Taniguchi T."/>
            <person name="Fukuda Y."/>
            <person name="Nemoto M."/>
            <person name="Matsumoto M."/>
            <person name="Wong P.S."/>
            <person name="Aburatani S."/>
            <person name="Fujibuchi W."/>
        </authorList>
    </citation>
    <scope>NUCLEOTIDE SEQUENCE [LARGE SCALE GENOMIC DNA]</scope>
    <source>
        <strain evidence="8 9">JPCC DA0580</strain>
    </source>
</reference>
<dbReference type="Pfam" id="PF00875">
    <property type="entry name" value="DNA_photolyase"/>
    <property type="match status" value="1"/>
</dbReference>
<dbReference type="InterPro" id="IPR014729">
    <property type="entry name" value="Rossmann-like_a/b/a_fold"/>
</dbReference>
<evidence type="ECO:0000256" key="1">
    <source>
        <dbReference type="ARBA" id="ARBA00005862"/>
    </source>
</evidence>
<dbReference type="AlphaFoldDB" id="A0A1Z5K0M7"/>
<evidence type="ECO:0000256" key="2">
    <source>
        <dbReference type="ARBA" id="ARBA00022630"/>
    </source>
</evidence>
<evidence type="ECO:0000313" key="9">
    <source>
        <dbReference type="Proteomes" id="UP000198406"/>
    </source>
</evidence>
<organism evidence="8 9">
    <name type="scientific">Fistulifera solaris</name>
    <name type="common">Oleaginous diatom</name>
    <dbReference type="NCBI Taxonomy" id="1519565"/>
    <lineage>
        <taxon>Eukaryota</taxon>
        <taxon>Sar</taxon>
        <taxon>Stramenopiles</taxon>
        <taxon>Ochrophyta</taxon>
        <taxon>Bacillariophyta</taxon>
        <taxon>Bacillariophyceae</taxon>
        <taxon>Bacillariophycidae</taxon>
        <taxon>Naviculales</taxon>
        <taxon>Naviculaceae</taxon>
        <taxon>Fistulifera</taxon>
    </lineage>
</organism>
<dbReference type="Proteomes" id="UP000198406">
    <property type="component" value="Unassembled WGS sequence"/>
</dbReference>
<dbReference type="InterPro" id="IPR006050">
    <property type="entry name" value="DNA_photolyase_N"/>
</dbReference>
<feature type="site" description="Electron transfer via tryptophanyl radical" evidence="6">
    <location>
        <position position="371"/>
    </location>
</feature>
<evidence type="ECO:0000256" key="5">
    <source>
        <dbReference type="PIRSR" id="PIRSR602081-1"/>
    </source>
</evidence>
<dbReference type="SUPFAM" id="SSF52425">
    <property type="entry name" value="Cryptochrome/photolyase, N-terminal domain"/>
    <property type="match status" value="1"/>
</dbReference>
<dbReference type="GO" id="GO:0071949">
    <property type="term" value="F:FAD binding"/>
    <property type="evidence" value="ECO:0007669"/>
    <property type="project" value="TreeGrafter"/>
</dbReference>
<dbReference type="Pfam" id="PF03441">
    <property type="entry name" value="FAD_binding_7"/>
    <property type="match status" value="1"/>
</dbReference>
<dbReference type="GO" id="GO:0000719">
    <property type="term" value="P:photoreactive repair"/>
    <property type="evidence" value="ECO:0007669"/>
    <property type="project" value="TreeGrafter"/>
</dbReference>
<dbReference type="PROSITE" id="PS00394">
    <property type="entry name" value="DNA_PHOTOLYASES_1_1"/>
    <property type="match status" value="1"/>
</dbReference>
<feature type="domain" description="Photolyase/cryptochrome alpha/beta" evidence="7">
    <location>
        <begin position="4"/>
        <end position="142"/>
    </location>
</feature>
<keyword evidence="3 5" id="KW-0274">FAD</keyword>
<keyword evidence="2 5" id="KW-0285">Flavoprotein</keyword>
<evidence type="ECO:0000313" key="8">
    <source>
        <dbReference type="EMBL" id="GAX19840.1"/>
    </source>
</evidence>
<sequence>MTKQIRLIWHRRDLRLHDNVLYHQQDDTILYSIFIFDPAFTEPRPSTVCREWQTVWMGPHALSALIHALQSLRLSLRERGSDLWIRSSDPVECITKLARQVKATQVAWHVEPGWYEEQVSRRLRLALTQMGIEWIVYTGCTLYHPDDVPQTAHEWKISQSRKYKKETSGMQRVRQHSQRNGSSLLQSQVPPIMGNFRTACRNFASVRRSLPAPVTVNTEPTTVEPGEIPTLAQLLEPLLLQQDGSILGLRRDQIEQLCKVAMKRHEEDSGCQRGSELWALERLNFFLQHHAATADRSRADVELNHSSKLSLPLALGSISPRVVYEQAVLHSCSWLISHLEMRDFFLYTAMQAGSKIYRKEGLPMRAYKGEWFSPRDRSEVWDKWLSGTTGFPLVDAGMRELIATGYCSNRVRQNCASFLTKDLEIDWRAGADLFQFMLEDHCVGANWGNWMYFSGVGSDPKNRHFRSISQALRYDPTGAYVTRWIHELKDIDAKEARFRPWEHVSGWRIPVVNPATQLTWDDSRKLNEQGYLCDNE</sequence>
<evidence type="ECO:0000256" key="6">
    <source>
        <dbReference type="PIRSR" id="PIRSR602081-2"/>
    </source>
</evidence>
<proteinExistence type="inferred from homology"/>
<dbReference type="GO" id="GO:0003904">
    <property type="term" value="F:deoxyribodipyrimidine photo-lyase activity"/>
    <property type="evidence" value="ECO:0007669"/>
    <property type="project" value="TreeGrafter"/>
</dbReference>
<dbReference type="InterPro" id="IPR002081">
    <property type="entry name" value="Cryptochrome/DNA_photolyase_1"/>
</dbReference>
<dbReference type="Gene3D" id="1.10.579.10">
    <property type="entry name" value="DNA Cyclobutane Dipyrimidine Photolyase, subunit A, domain 3"/>
    <property type="match status" value="1"/>
</dbReference>
<dbReference type="PRINTS" id="PR00147">
    <property type="entry name" value="DNAPHOTLYASE"/>
</dbReference>
<evidence type="ECO:0000259" key="7">
    <source>
        <dbReference type="PROSITE" id="PS51645"/>
    </source>
</evidence>
<evidence type="ECO:0000256" key="3">
    <source>
        <dbReference type="ARBA" id="ARBA00022827"/>
    </source>
</evidence>
<comment type="similarity">
    <text evidence="1">Belongs to the DNA photolyase class-1 family.</text>
</comment>
<dbReference type="PANTHER" id="PTHR11455:SF22">
    <property type="entry name" value="CRYPTOCHROME DASH"/>
    <property type="match status" value="1"/>
</dbReference>
<name>A0A1Z5K0M7_FISSO</name>
<dbReference type="GO" id="GO:0003677">
    <property type="term" value="F:DNA binding"/>
    <property type="evidence" value="ECO:0007669"/>
    <property type="project" value="TreeGrafter"/>
</dbReference>
<feature type="site" description="Electron transfer via tryptophanyl radical" evidence="6">
    <location>
        <position position="427"/>
    </location>
</feature>
<protein>
    <recommendedName>
        <fullName evidence="7">Photolyase/cryptochrome alpha/beta domain-containing protein</fullName>
    </recommendedName>
</protein>
<dbReference type="InterPro" id="IPR005101">
    <property type="entry name" value="Cryptochr/Photolyase_FAD-bd"/>
</dbReference>
<dbReference type="PROSITE" id="PS51645">
    <property type="entry name" value="PHR_CRY_ALPHA_BETA"/>
    <property type="match status" value="1"/>
</dbReference>
<dbReference type="InterPro" id="IPR018394">
    <property type="entry name" value="DNA_photolyase_1_CS_C"/>
</dbReference>
<feature type="site" description="Electron transfer via tryptophanyl radical" evidence="6">
    <location>
        <position position="450"/>
    </location>
</feature>
<keyword evidence="4" id="KW-0157">Chromophore</keyword>
<dbReference type="Gene3D" id="3.40.50.620">
    <property type="entry name" value="HUPs"/>
    <property type="match status" value="1"/>
</dbReference>
<dbReference type="InterPro" id="IPR036134">
    <property type="entry name" value="Crypto/Photolyase_FAD-like_sf"/>
</dbReference>